<dbReference type="SUPFAM" id="SSF56925">
    <property type="entry name" value="OMPA-like"/>
    <property type="match status" value="1"/>
</dbReference>
<reference evidence="3 4" key="1">
    <citation type="submission" date="2014-11" db="EMBL/GenBank/DDBJ databases">
        <title>Genome sequence of Flavihumibacter solisilvae 3-3.</title>
        <authorList>
            <person name="Zhou G."/>
            <person name="Li M."/>
            <person name="Wang G."/>
        </authorList>
    </citation>
    <scope>NUCLEOTIDE SEQUENCE [LARGE SCALE GENOMIC DNA]</scope>
    <source>
        <strain evidence="3 4">3-3</strain>
    </source>
</reference>
<feature type="domain" description="DUF6089" evidence="2">
    <location>
        <begin position="9"/>
        <end position="130"/>
    </location>
</feature>
<evidence type="ECO:0000259" key="2">
    <source>
        <dbReference type="Pfam" id="PF19573"/>
    </source>
</evidence>
<feature type="chain" id="PRO_5002151658" description="DUF6089 domain-containing protein" evidence="1">
    <location>
        <begin position="19"/>
        <end position="284"/>
    </location>
</feature>
<comment type="caution">
    <text evidence="3">The sequence shown here is derived from an EMBL/GenBank/DDBJ whole genome shotgun (WGS) entry which is preliminary data.</text>
</comment>
<accession>A0A0C1IHR0</accession>
<dbReference type="AlphaFoldDB" id="A0A0C1IHR0"/>
<feature type="signal peptide" evidence="1">
    <location>
        <begin position="1"/>
        <end position="18"/>
    </location>
</feature>
<evidence type="ECO:0000313" key="3">
    <source>
        <dbReference type="EMBL" id="KIC93750.1"/>
    </source>
</evidence>
<evidence type="ECO:0000256" key="1">
    <source>
        <dbReference type="SAM" id="SignalP"/>
    </source>
</evidence>
<dbReference type="Pfam" id="PF19573">
    <property type="entry name" value="DUF6089"/>
    <property type="match status" value="2"/>
</dbReference>
<sequence length="284" mass="31937">MRRIILLSLALLPVTVMAQRWHITGFGGVSNYQGDLQEKRLTTQQSHGSFGLGAQYDFSARFSVRGGFVYGRISGDDKVNNDELLRQRNLNFSSQLLEGNLLAEFRLFDLDEKWFTPYVFAGIGVFGYDPYTFDTAGHKIYLQPLGTEGQGLDAYPDRKLYSRVQVALPFGAGIKFRVTERVTLGYEIGLRKTFTDYLDDLSTTYVDEATLLAGSGAKAVELAFRGDELKDVTLAYPEDGTIRGGDKVKDWYYFQGITIGFRLFNSSGQEGRIRSGRQLDCPRF</sequence>
<keyword evidence="1" id="KW-0732">Signal</keyword>
<dbReference type="InterPro" id="IPR011250">
    <property type="entry name" value="OMP/PagP_B-barrel"/>
</dbReference>
<name>A0A0C1IHR0_9BACT</name>
<gene>
    <name evidence="3" type="ORF">OI18_15380</name>
</gene>
<keyword evidence="4" id="KW-1185">Reference proteome</keyword>
<dbReference type="OrthoDB" id="654178at2"/>
<dbReference type="InterPro" id="IPR045743">
    <property type="entry name" value="DUF6089"/>
</dbReference>
<dbReference type="Proteomes" id="UP000031408">
    <property type="component" value="Unassembled WGS sequence"/>
</dbReference>
<dbReference type="RefSeq" id="WP_039141365.1">
    <property type="nucleotide sequence ID" value="NZ_JSVC01000017.1"/>
</dbReference>
<organism evidence="3 4">
    <name type="scientific">Flavihumibacter solisilvae</name>
    <dbReference type="NCBI Taxonomy" id="1349421"/>
    <lineage>
        <taxon>Bacteria</taxon>
        <taxon>Pseudomonadati</taxon>
        <taxon>Bacteroidota</taxon>
        <taxon>Chitinophagia</taxon>
        <taxon>Chitinophagales</taxon>
        <taxon>Chitinophagaceae</taxon>
        <taxon>Flavihumibacter</taxon>
    </lineage>
</organism>
<proteinExistence type="predicted"/>
<protein>
    <recommendedName>
        <fullName evidence="2">DUF6089 domain-containing protein</fullName>
    </recommendedName>
</protein>
<dbReference type="STRING" id="1349421.OI18_15380"/>
<dbReference type="Gene3D" id="2.40.160.20">
    <property type="match status" value="1"/>
</dbReference>
<dbReference type="EMBL" id="JSVC01000017">
    <property type="protein sequence ID" value="KIC93750.1"/>
    <property type="molecule type" value="Genomic_DNA"/>
</dbReference>
<feature type="domain" description="DUF6089" evidence="2">
    <location>
        <begin position="159"/>
        <end position="200"/>
    </location>
</feature>
<evidence type="ECO:0000313" key="4">
    <source>
        <dbReference type="Proteomes" id="UP000031408"/>
    </source>
</evidence>